<dbReference type="Gene3D" id="3.60.10.10">
    <property type="entry name" value="Endonuclease/exonuclease/phosphatase"/>
    <property type="match status" value="1"/>
</dbReference>
<dbReference type="SUPFAM" id="SSF56219">
    <property type="entry name" value="DNase I-like"/>
    <property type="match status" value="1"/>
</dbReference>
<gene>
    <name evidence="3" type="ORF">LV82_00346</name>
</gene>
<keyword evidence="3" id="KW-0269">Exonuclease</keyword>
<dbReference type="GO" id="GO:0004519">
    <property type="term" value="F:endonuclease activity"/>
    <property type="evidence" value="ECO:0007669"/>
    <property type="project" value="UniProtKB-KW"/>
</dbReference>
<evidence type="ECO:0000313" key="4">
    <source>
        <dbReference type="Proteomes" id="UP000239736"/>
    </source>
</evidence>
<dbReference type="RefSeq" id="WP_104068967.1">
    <property type="nucleotide sequence ID" value="NZ_PRDS01000001.1"/>
</dbReference>
<dbReference type="GO" id="GO:0004527">
    <property type="term" value="F:exonuclease activity"/>
    <property type="evidence" value="ECO:0007669"/>
    <property type="project" value="UniProtKB-KW"/>
</dbReference>
<feature type="signal peptide" evidence="1">
    <location>
        <begin position="1"/>
        <end position="21"/>
    </location>
</feature>
<evidence type="ECO:0000256" key="1">
    <source>
        <dbReference type="SAM" id="SignalP"/>
    </source>
</evidence>
<evidence type="ECO:0000259" key="2">
    <source>
        <dbReference type="Pfam" id="PF03372"/>
    </source>
</evidence>
<keyword evidence="4" id="KW-1185">Reference proteome</keyword>
<keyword evidence="3" id="KW-0540">Nuclease</keyword>
<keyword evidence="1" id="KW-0732">Signal</keyword>
<keyword evidence="3" id="KW-0378">Hydrolase</keyword>
<reference evidence="3 4" key="1">
    <citation type="submission" date="2018-01" db="EMBL/GenBank/DDBJ databases">
        <title>Genomic Encyclopedia of Archaeal and Bacterial Type Strains, Phase II (KMG-II): from individual species to whole genera.</title>
        <authorList>
            <person name="Goeker M."/>
        </authorList>
    </citation>
    <scope>NUCLEOTIDE SEQUENCE [LARGE SCALE GENOMIC DNA]</scope>
    <source>
        <strain evidence="3 4">DSM 12048</strain>
    </source>
</reference>
<feature type="domain" description="Endonuclease/exonuclease/phosphatase" evidence="2">
    <location>
        <begin position="49"/>
        <end position="343"/>
    </location>
</feature>
<accession>A0A2S5JLN3</accession>
<feature type="chain" id="PRO_5015460005" evidence="1">
    <location>
        <begin position="22"/>
        <end position="367"/>
    </location>
</feature>
<dbReference type="Pfam" id="PF03372">
    <property type="entry name" value="Exo_endo_phos"/>
    <property type="match status" value="1"/>
</dbReference>
<comment type="caution">
    <text evidence="3">The sequence shown here is derived from an EMBL/GenBank/DDBJ whole genome shotgun (WGS) entry which is preliminary data.</text>
</comment>
<protein>
    <submittedName>
        <fullName evidence="3">Endonuclease/exonuclease/phosphatase family protein</fullName>
    </submittedName>
</protein>
<dbReference type="InterPro" id="IPR005135">
    <property type="entry name" value="Endo/exonuclease/phosphatase"/>
</dbReference>
<name>A0A2S5JLN3_9RHOB</name>
<dbReference type="OrthoDB" id="292013at2"/>
<sequence length="367" mass="39654">MARLPGLAASLFLLFLTPAVAETLRLATFEVEMTRRGPGLLLRDISSGKDSQTEAVAEVIATVRPDVLLLTGFDYDLDLVALRSLRDRIAARGVDYPHLFALRPNSGWQTGLDLDGDGRIGGPGDARGWGRFAGAGGMAILSRHPIDHESVLDLSSLRWADLPGALIDEADLPREALGVLPVSSTGHWVVPVVLPSGTRLSLLAFRATPPVFDGPEDRNARRNRDEIALWRHLLEGRLSHRAPKPPLVILGNFNLDPVDGEGRRDALNALLSNPTLVDPAPVSTGAARAARMQGGANDLHHGNPALDTVDWPDDTGPGNLRVDYVLPSSDLTIRDAGVFWPDPEQPGHRAAQDASRHRLVWVDVDMP</sequence>
<dbReference type="InterPro" id="IPR036691">
    <property type="entry name" value="Endo/exonu/phosph_ase_sf"/>
</dbReference>
<keyword evidence="3" id="KW-0255">Endonuclease</keyword>
<organism evidence="3 4">
    <name type="scientific">Albidovulum inexpectatum</name>
    <dbReference type="NCBI Taxonomy" id="196587"/>
    <lineage>
        <taxon>Bacteria</taxon>
        <taxon>Pseudomonadati</taxon>
        <taxon>Pseudomonadota</taxon>
        <taxon>Alphaproteobacteria</taxon>
        <taxon>Rhodobacterales</taxon>
        <taxon>Paracoccaceae</taxon>
        <taxon>Albidovulum</taxon>
    </lineage>
</organism>
<dbReference type="Proteomes" id="UP000239736">
    <property type="component" value="Unassembled WGS sequence"/>
</dbReference>
<evidence type="ECO:0000313" key="3">
    <source>
        <dbReference type="EMBL" id="PPB82416.1"/>
    </source>
</evidence>
<dbReference type="EMBL" id="PRDS01000001">
    <property type="protein sequence ID" value="PPB82416.1"/>
    <property type="molecule type" value="Genomic_DNA"/>
</dbReference>
<dbReference type="AlphaFoldDB" id="A0A2S5JLN3"/>
<proteinExistence type="predicted"/>